<dbReference type="InterPro" id="IPR036890">
    <property type="entry name" value="HATPase_C_sf"/>
</dbReference>
<comment type="caution">
    <text evidence="13">The sequence shown here is derived from an EMBL/GenBank/DDBJ whole genome shotgun (WGS) entry which is preliminary data.</text>
</comment>
<feature type="domain" description="Histidine kinase" evidence="11">
    <location>
        <begin position="88"/>
        <end position="298"/>
    </location>
</feature>
<dbReference type="GO" id="GO:0005524">
    <property type="term" value="F:ATP binding"/>
    <property type="evidence" value="ECO:0007669"/>
    <property type="project" value="UniProtKB-KW"/>
</dbReference>
<dbReference type="Proteomes" id="UP001216907">
    <property type="component" value="Unassembled WGS sequence"/>
</dbReference>
<evidence type="ECO:0000259" key="12">
    <source>
        <dbReference type="PROSITE" id="PS50885"/>
    </source>
</evidence>
<dbReference type="InterPro" id="IPR050980">
    <property type="entry name" value="2C_sensor_his_kinase"/>
</dbReference>
<dbReference type="Gene3D" id="3.30.565.10">
    <property type="entry name" value="Histidine kinase-like ATPase, C-terminal domain"/>
    <property type="match status" value="1"/>
</dbReference>
<dbReference type="PANTHER" id="PTHR44936:SF10">
    <property type="entry name" value="SENSOR PROTEIN RSTB"/>
    <property type="match status" value="1"/>
</dbReference>
<keyword evidence="10" id="KW-0472">Membrane</keyword>
<keyword evidence="8" id="KW-0418">Kinase</keyword>
<dbReference type="SMART" id="SM00388">
    <property type="entry name" value="HisKA"/>
    <property type="match status" value="1"/>
</dbReference>
<feature type="transmembrane region" description="Helical" evidence="10">
    <location>
        <begin position="12"/>
        <end position="31"/>
    </location>
</feature>
<evidence type="ECO:0000256" key="2">
    <source>
        <dbReference type="ARBA" id="ARBA00004651"/>
    </source>
</evidence>
<keyword evidence="14" id="KW-1185">Reference proteome</keyword>
<evidence type="ECO:0000256" key="9">
    <source>
        <dbReference type="ARBA" id="ARBA00022840"/>
    </source>
</evidence>
<dbReference type="InterPro" id="IPR004358">
    <property type="entry name" value="Sig_transdc_His_kin-like_C"/>
</dbReference>
<dbReference type="SUPFAM" id="SSF47384">
    <property type="entry name" value="Homodimeric domain of signal transducing histidine kinase"/>
    <property type="match status" value="1"/>
</dbReference>
<organism evidence="13 14">
    <name type="scientific">Paludisphaera mucosa</name>
    <dbReference type="NCBI Taxonomy" id="3030827"/>
    <lineage>
        <taxon>Bacteria</taxon>
        <taxon>Pseudomonadati</taxon>
        <taxon>Planctomycetota</taxon>
        <taxon>Planctomycetia</taxon>
        <taxon>Isosphaerales</taxon>
        <taxon>Isosphaeraceae</taxon>
        <taxon>Paludisphaera</taxon>
    </lineage>
</organism>
<dbReference type="EMBL" id="JARRAG010000002">
    <property type="protein sequence ID" value="MDG3004660.1"/>
    <property type="molecule type" value="Genomic_DNA"/>
</dbReference>
<keyword evidence="9 13" id="KW-0067">ATP-binding</keyword>
<comment type="catalytic activity">
    <reaction evidence="1">
        <text>ATP + protein L-histidine = ADP + protein N-phospho-L-histidine.</text>
        <dbReference type="EC" id="2.7.13.3"/>
    </reaction>
</comment>
<keyword evidence="5" id="KW-0597">Phosphoprotein</keyword>
<dbReference type="Gene3D" id="1.10.8.500">
    <property type="entry name" value="HAMP domain in histidine kinase"/>
    <property type="match status" value="1"/>
</dbReference>
<dbReference type="Pfam" id="PF00672">
    <property type="entry name" value="HAMP"/>
    <property type="match status" value="1"/>
</dbReference>
<dbReference type="InterPro" id="IPR036097">
    <property type="entry name" value="HisK_dim/P_sf"/>
</dbReference>
<evidence type="ECO:0000256" key="3">
    <source>
        <dbReference type="ARBA" id="ARBA00012438"/>
    </source>
</evidence>
<dbReference type="InterPro" id="IPR003661">
    <property type="entry name" value="HisK_dim/P_dom"/>
</dbReference>
<dbReference type="CDD" id="cd00082">
    <property type="entry name" value="HisKA"/>
    <property type="match status" value="1"/>
</dbReference>
<evidence type="ECO:0000256" key="8">
    <source>
        <dbReference type="ARBA" id="ARBA00022777"/>
    </source>
</evidence>
<evidence type="ECO:0000256" key="1">
    <source>
        <dbReference type="ARBA" id="ARBA00000085"/>
    </source>
</evidence>
<proteinExistence type="predicted"/>
<accession>A0ABT6FBA4</accession>
<evidence type="ECO:0000256" key="7">
    <source>
        <dbReference type="ARBA" id="ARBA00022741"/>
    </source>
</evidence>
<dbReference type="EC" id="2.7.13.3" evidence="3"/>
<evidence type="ECO:0000259" key="11">
    <source>
        <dbReference type="PROSITE" id="PS50109"/>
    </source>
</evidence>
<dbReference type="InterPro" id="IPR005467">
    <property type="entry name" value="His_kinase_dom"/>
</dbReference>
<dbReference type="SMART" id="SM00387">
    <property type="entry name" value="HATPase_c"/>
    <property type="match status" value="1"/>
</dbReference>
<keyword evidence="10" id="KW-1133">Transmembrane helix</keyword>
<feature type="domain" description="HAMP" evidence="12">
    <location>
        <begin position="28"/>
        <end position="80"/>
    </location>
</feature>
<dbReference type="SUPFAM" id="SSF158472">
    <property type="entry name" value="HAMP domain-like"/>
    <property type="match status" value="1"/>
</dbReference>
<evidence type="ECO:0000256" key="4">
    <source>
        <dbReference type="ARBA" id="ARBA00022475"/>
    </source>
</evidence>
<keyword evidence="10" id="KW-0812">Transmembrane</keyword>
<dbReference type="SMART" id="SM00304">
    <property type="entry name" value="HAMP"/>
    <property type="match status" value="1"/>
</dbReference>
<gene>
    <name evidence="13" type="ORF">PZE19_12805</name>
</gene>
<evidence type="ECO:0000256" key="10">
    <source>
        <dbReference type="SAM" id="Phobius"/>
    </source>
</evidence>
<dbReference type="InterPro" id="IPR003660">
    <property type="entry name" value="HAMP_dom"/>
</dbReference>
<reference evidence="13 14" key="1">
    <citation type="submission" date="2023-03" db="EMBL/GenBank/DDBJ databases">
        <title>Paludisphaera mucosa sp. nov. a novel planctomycete from northern fen.</title>
        <authorList>
            <person name="Ivanova A."/>
        </authorList>
    </citation>
    <scope>NUCLEOTIDE SEQUENCE [LARGE SCALE GENOMIC DNA]</scope>
    <source>
        <strain evidence="13 14">Pla2</strain>
    </source>
</reference>
<evidence type="ECO:0000256" key="6">
    <source>
        <dbReference type="ARBA" id="ARBA00022679"/>
    </source>
</evidence>
<name>A0ABT6FBA4_9BACT</name>
<keyword evidence="6" id="KW-0808">Transferase</keyword>
<keyword evidence="7" id="KW-0547">Nucleotide-binding</keyword>
<comment type="subcellular location">
    <subcellularLocation>
        <location evidence="2">Cell membrane</location>
        <topology evidence="2">Multi-pass membrane protein</topology>
    </subcellularLocation>
</comment>
<dbReference type="InterPro" id="IPR003594">
    <property type="entry name" value="HATPase_dom"/>
</dbReference>
<protein>
    <recommendedName>
        <fullName evidence="3">histidine kinase</fullName>
        <ecNumber evidence="3">2.7.13.3</ecNumber>
    </recommendedName>
</protein>
<dbReference type="Pfam" id="PF02518">
    <property type="entry name" value="HATPase_c"/>
    <property type="match status" value="1"/>
</dbReference>
<evidence type="ECO:0000313" key="14">
    <source>
        <dbReference type="Proteomes" id="UP001216907"/>
    </source>
</evidence>
<dbReference type="RefSeq" id="WP_277864348.1">
    <property type="nucleotide sequence ID" value="NZ_JARRAG010000002.1"/>
</dbReference>
<dbReference type="CDD" id="cd06225">
    <property type="entry name" value="HAMP"/>
    <property type="match status" value="1"/>
</dbReference>
<evidence type="ECO:0000313" key="13">
    <source>
        <dbReference type="EMBL" id="MDG3004660.1"/>
    </source>
</evidence>
<evidence type="ECO:0000256" key="5">
    <source>
        <dbReference type="ARBA" id="ARBA00022553"/>
    </source>
</evidence>
<dbReference type="PANTHER" id="PTHR44936">
    <property type="entry name" value="SENSOR PROTEIN CREC"/>
    <property type="match status" value="1"/>
</dbReference>
<dbReference type="Gene3D" id="1.10.287.130">
    <property type="match status" value="1"/>
</dbReference>
<dbReference type="PROSITE" id="PS50109">
    <property type="entry name" value="HIS_KIN"/>
    <property type="match status" value="1"/>
</dbReference>
<dbReference type="SUPFAM" id="SSF55874">
    <property type="entry name" value="ATPase domain of HSP90 chaperone/DNA topoisomerase II/histidine kinase"/>
    <property type="match status" value="1"/>
</dbReference>
<dbReference type="PRINTS" id="PR00344">
    <property type="entry name" value="BCTRLSENSOR"/>
</dbReference>
<sequence>MRFPWFQTLPYYAWILLLVLALIYALAVHLVRPLRRLRRAVDEFGKGELTTRIGSTRRDEIGELARSFDLMAHRIESLMAAERRLIQDVSHELRSPLTRLGLAVRLGRAGDRETAMERIKKEADRLSTLVDELLRLNSAEEDPHARRRDEVRLDDLLDDLVDACAVEAEAKGCRLDLWIDAPVAVAGDPELIRRAVENVLRNAVRHAPEGSAVDVSLRSDAAGATIAVRDHGEGVPEAHLADIFKPFFRIEDDRSRASGGVGLGLAIARRAVDLHGGSIAAADARPGLLVTIRLPLRPAA</sequence>
<dbReference type="Pfam" id="PF00512">
    <property type="entry name" value="HisKA"/>
    <property type="match status" value="1"/>
</dbReference>
<dbReference type="PROSITE" id="PS50885">
    <property type="entry name" value="HAMP"/>
    <property type="match status" value="1"/>
</dbReference>
<keyword evidence="4" id="KW-1003">Cell membrane</keyword>